<reference evidence="2" key="1">
    <citation type="submission" date="2016-10" db="EMBL/GenBank/DDBJ databases">
        <authorList>
            <person name="Varghese N."/>
            <person name="Submissions S."/>
        </authorList>
    </citation>
    <scope>NUCLEOTIDE SEQUENCE [LARGE SCALE GENOMIC DNA]</scope>
    <source>
        <strain evidence="2">DSM 45501</strain>
    </source>
</reference>
<keyword evidence="2" id="KW-1185">Reference proteome</keyword>
<protein>
    <submittedName>
        <fullName evidence="1">Immunity protein Imm1</fullName>
    </submittedName>
</protein>
<name>A0A1I7BWA4_9ACTN</name>
<proteinExistence type="predicted"/>
<sequence length="135" mass="14657">MSTFTAMYHPDEPLAEVSTVDELDALLERVTVDAVAEDVPTYVELVPPPDKRCALHIGLGQDGYSSVSYLEKPARAVASKGTLPTPDDAGFDYGGTWTHAPLDSAVPVADAHQAAREFLTTGQRPTNLTWQEPRY</sequence>
<dbReference type="Proteomes" id="UP000199165">
    <property type="component" value="Unassembled WGS sequence"/>
</dbReference>
<dbReference type="Pfam" id="PF14430">
    <property type="entry name" value="Imm1"/>
    <property type="match status" value="1"/>
</dbReference>
<accession>A0A1I7BWA4</accession>
<dbReference type="STRING" id="995060.SAMN04487904_11321"/>
<evidence type="ECO:0000313" key="2">
    <source>
        <dbReference type="Proteomes" id="UP000199165"/>
    </source>
</evidence>
<gene>
    <name evidence="1" type="ORF">SAMN04487904_11321</name>
</gene>
<dbReference type="EMBL" id="FPAT01000013">
    <property type="protein sequence ID" value="SFT91437.1"/>
    <property type="molecule type" value="Genomic_DNA"/>
</dbReference>
<organism evidence="1 2">
    <name type="scientific">Actinopolyspora righensis</name>
    <dbReference type="NCBI Taxonomy" id="995060"/>
    <lineage>
        <taxon>Bacteria</taxon>
        <taxon>Bacillati</taxon>
        <taxon>Actinomycetota</taxon>
        <taxon>Actinomycetes</taxon>
        <taxon>Actinopolysporales</taxon>
        <taxon>Actinopolysporaceae</taxon>
        <taxon>Actinopolyspora</taxon>
        <taxon>Actinopolyspora alba group</taxon>
    </lineage>
</organism>
<dbReference type="AlphaFoldDB" id="A0A1I7BWA4"/>
<evidence type="ECO:0000313" key="1">
    <source>
        <dbReference type="EMBL" id="SFT91437.1"/>
    </source>
</evidence>
<dbReference type="InterPro" id="IPR025680">
    <property type="entry name" value="DddI"/>
</dbReference>
<dbReference type="RefSeq" id="WP_092980552.1">
    <property type="nucleotide sequence ID" value="NZ_FPAT01000013.1"/>
</dbReference>